<dbReference type="GO" id="GO:0008106">
    <property type="term" value="F:alcohol dehydrogenase (NADP+) activity"/>
    <property type="evidence" value="ECO:0007669"/>
    <property type="project" value="UniProtKB-EC"/>
</dbReference>
<evidence type="ECO:0000313" key="9">
    <source>
        <dbReference type="EMBL" id="TLP66661.1"/>
    </source>
</evidence>
<evidence type="ECO:0000256" key="3">
    <source>
        <dbReference type="ARBA" id="ARBA00022833"/>
    </source>
</evidence>
<protein>
    <recommendedName>
        <fullName evidence="5">alcohol dehydrogenase (NADP(+))</fullName>
        <ecNumber evidence="5">1.1.1.2</ecNumber>
    </recommendedName>
</protein>
<keyword evidence="2 7" id="KW-0479">Metal-binding</keyword>
<dbReference type="PANTHER" id="PTHR42683">
    <property type="entry name" value="ALDEHYDE REDUCTASE"/>
    <property type="match status" value="1"/>
</dbReference>
<reference evidence="9" key="1">
    <citation type="submission" date="2019-05" db="EMBL/GenBank/DDBJ databases">
        <title>Isolation, diversity and antifungal activity of Actinobacteria from wheat.</title>
        <authorList>
            <person name="Yu B."/>
        </authorList>
    </citation>
    <scope>NUCLEOTIDE SEQUENCE [LARGE SCALE GENOMIC DNA]</scope>
    <source>
        <strain evidence="9">NEAU-HEGS1-5</strain>
    </source>
</reference>
<dbReference type="SUPFAM" id="SSF51735">
    <property type="entry name" value="NAD(P)-binding Rossmann-fold domains"/>
    <property type="match status" value="1"/>
</dbReference>
<comment type="similarity">
    <text evidence="7">Belongs to the zinc-containing alcohol dehydrogenase family.</text>
</comment>
<comment type="catalytic activity">
    <reaction evidence="6">
        <text>a primary alcohol + NADP(+) = an aldehyde + NADPH + H(+)</text>
        <dbReference type="Rhea" id="RHEA:15937"/>
        <dbReference type="ChEBI" id="CHEBI:15378"/>
        <dbReference type="ChEBI" id="CHEBI:15734"/>
        <dbReference type="ChEBI" id="CHEBI:17478"/>
        <dbReference type="ChEBI" id="CHEBI:57783"/>
        <dbReference type="ChEBI" id="CHEBI:58349"/>
        <dbReference type="EC" id="1.1.1.2"/>
    </reaction>
</comment>
<proteinExistence type="inferred from homology"/>
<keyword evidence="4" id="KW-0560">Oxidoreductase</keyword>
<dbReference type="FunFam" id="3.40.50.720:FF:000022">
    <property type="entry name" value="Cinnamyl alcohol dehydrogenase"/>
    <property type="match status" value="1"/>
</dbReference>
<keyword evidence="3 7" id="KW-0862">Zinc</keyword>
<dbReference type="OrthoDB" id="3567264at2"/>
<evidence type="ECO:0000256" key="1">
    <source>
        <dbReference type="ARBA" id="ARBA00001947"/>
    </source>
</evidence>
<dbReference type="InterPro" id="IPR013154">
    <property type="entry name" value="ADH-like_N"/>
</dbReference>
<organism evidence="9 10">
    <name type="scientific">Microbispora triticiradicis</name>
    <dbReference type="NCBI Taxonomy" id="2200763"/>
    <lineage>
        <taxon>Bacteria</taxon>
        <taxon>Bacillati</taxon>
        <taxon>Actinomycetota</taxon>
        <taxon>Actinomycetes</taxon>
        <taxon>Streptosporangiales</taxon>
        <taxon>Streptosporangiaceae</taxon>
        <taxon>Microbispora</taxon>
    </lineage>
</organism>
<dbReference type="PROSITE" id="PS00059">
    <property type="entry name" value="ADH_ZINC"/>
    <property type="match status" value="1"/>
</dbReference>
<dbReference type="SMART" id="SM00829">
    <property type="entry name" value="PKS_ER"/>
    <property type="match status" value="1"/>
</dbReference>
<dbReference type="Gene3D" id="3.90.180.10">
    <property type="entry name" value="Medium-chain alcohol dehydrogenases, catalytic domain"/>
    <property type="match status" value="1"/>
</dbReference>
<evidence type="ECO:0000256" key="6">
    <source>
        <dbReference type="ARBA" id="ARBA00048262"/>
    </source>
</evidence>
<sequence>MRTTIGWMSTEGTTALRRVRIERRDLRDDDLAVRVDYCGVCHSDLHRIGGLLGEGALVPGHEFTGTVTAVGAAVTAFSVGDRVAVGTVVDSCGVCEMCRIGQENFCYEGPVTTYGGTDRVDGTRTQGGYSREYVVRDRFAYHLPDGLDQAAAAPLMCAGVTVWEPLRTAGIGPGSRVAVAGLGGLGHLGVKLAAELGAEVTVLSRTPGKAGDAHKLGAVDTLMIGDDQQTQRARGRFDLILDTIPAAHDLSPLLRMAALDGTLALLGYPLEQAVRILDLVQGRKKLTSSGTGGRRHTAELLDFCADHAITADVEVLPSARVQEALDRLGRGDVRYRFVLDLSDLDEPADS</sequence>
<dbReference type="InterPro" id="IPR036291">
    <property type="entry name" value="NAD(P)-bd_dom_sf"/>
</dbReference>
<dbReference type="GO" id="GO:0008270">
    <property type="term" value="F:zinc ion binding"/>
    <property type="evidence" value="ECO:0007669"/>
    <property type="project" value="InterPro"/>
</dbReference>
<accession>A0A5R8ZLK4</accession>
<dbReference type="InterPro" id="IPR011032">
    <property type="entry name" value="GroES-like_sf"/>
</dbReference>
<dbReference type="InterPro" id="IPR020843">
    <property type="entry name" value="ER"/>
</dbReference>
<keyword evidence="10" id="KW-1185">Reference proteome</keyword>
<comment type="cofactor">
    <cofactor evidence="1 7">
        <name>Zn(2+)</name>
        <dbReference type="ChEBI" id="CHEBI:29105"/>
    </cofactor>
</comment>
<comment type="caution">
    <text evidence="9">The sequence shown here is derived from an EMBL/GenBank/DDBJ whole genome shotgun (WGS) entry which is preliminary data.</text>
</comment>
<dbReference type="EC" id="1.1.1.2" evidence="5"/>
<dbReference type="Gene3D" id="3.40.50.720">
    <property type="entry name" value="NAD(P)-binding Rossmann-like Domain"/>
    <property type="match status" value="1"/>
</dbReference>
<dbReference type="Proteomes" id="UP000309033">
    <property type="component" value="Unassembled WGS sequence"/>
</dbReference>
<evidence type="ECO:0000256" key="7">
    <source>
        <dbReference type="RuleBase" id="RU361277"/>
    </source>
</evidence>
<evidence type="ECO:0000313" key="10">
    <source>
        <dbReference type="Proteomes" id="UP000309033"/>
    </source>
</evidence>
<dbReference type="AlphaFoldDB" id="A0A5R8ZLK4"/>
<name>A0A5R8ZLK4_9ACTN</name>
<evidence type="ECO:0000256" key="5">
    <source>
        <dbReference type="ARBA" id="ARBA00024074"/>
    </source>
</evidence>
<dbReference type="CDD" id="cd05283">
    <property type="entry name" value="CAD1"/>
    <property type="match status" value="1"/>
</dbReference>
<evidence type="ECO:0000259" key="8">
    <source>
        <dbReference type="SMART" id="SM00829"/>
    </source>
</evidence>
<evidence type="ECO:0000256" key="4">
    <source>
        <dbReference type="ARBA" id="ARBA00023002"/>
    </source>
</evidence>
<gene>
    <name evidence="9" type="ORF">FED44_04190</name>
</gene>
<dbReference type="SUPFAM" id="SSF50129">
    <property type="entry name" value="GroES-like"/>
    <property type="match status" value="1"/>
</dbReference>
<dbReference type="EMBL" id="VANP01000001">
    <property type="protein sequence ID" value="TLP66661.1"/>
    <property type="molecule type" value="Genomic_DNA"/>
</dbReference>
<dbReference type="InterPro" id="IPR002328">
    <property type="entry name" value="ADH_Zn_CS"/>
</dbReference>
<dbReference type="InterPro" id="IPR047109">
    <property type="entry name" value="CAD-like"/>
</dbReference>
<evidence type="ECO:0000256" key="2">
    <source>
        <dbReference type="ARBA" id="ARBA00022723"/>
    </source>
</evidence>
<feature type="domain" description="Enoyl reductase (ER)" evidence="8">
    <location>
        <begin position="12"/>
        <end position="339"/>
    </location>
</feature>
<dbReference type="Pfam" id="PF00107">
    <property type="entry name" value="ADH_zinc_N"/>
    <property type="match status" value="1"/>
</dbReference>
<dbReference type="InterPro" id="IPR013149">
    <property type="entry name" value="ADH-like_C"/>
</dbReference>
<dbReference type="Pfam" id="PF08240">
    <property type="entry name" value="ADH_N"/>
    <property type="match status" value="1"/>
</dbReference>